<name>A0BSU3_PARTE</name>
<reference evidence="1 2" key="1">
    <citation type="journal article" date="2006" name="Nature">
        <title>Global trends of whole-genome duplications revealed by the ciliate Paramecium tetraurelia.</title>
        <authorList>
            <consortium name="Genoscope"/>
            <person name="Aury J.-M."/>
            <person name="Jaillon O."/>
            <person name="Duret L."/>
            <person name="Noel B."/>
            <person name="Jubin C."/>
            <person name="Porcel B.M."/>
            <person name="Segurens B."/>
            <person name="Daubin V."/>
            <person name="Anthouard V."/>
            <person name="Aiach N."/>
            <person name="Arnaiz O."/>
            <person name="Billaut A."/>
            <person name="Beisson J."/>
            <person name="Blanc I."/>
            <person name="Bouhouche K."/>
            <person name="Camara F."/>
            <person name="Duharcourt S."/>
            <person name="Guigo R."/>
            <person name="Gogendeau D."/>
            <person name="Katinka M."/>
            <person name="Keller A.-M."/>
            <person name="Kissmehl R."/>
            <person name="Klotz C."/>
            <person name="Koll F."/>
            <person name="Le Moue A."/>
            <person name="Lepere C."/>
            <person name="Malinsky S."/>
            <person name="Nowacki M."/>
            <person name="Nowak J.K."/>
            <person name="Plattner H."/>
            <person name="Poulain J."/>
            <person name="Ruiz F."/>
            <person name="Serrano V."/>
            <person name="Zagulski M."/>
            <person name="Dessen P."/>
            <person name="Betermier M."/>
            <person name="Weissenbach J."/>
            <person name="Scarpelli C."/>
            <person name="Schachter V."/>
            <person name="Sperling L."/>
            <person name="Meyer E."/>
            <person name="Cohen J."/>
            <person name="Wincker P."/>
        </authorList>
    </citation>
    <scope>NUCLEOTIDE SEQUENCE [LARGE SCALE GENOMIC DNA]</scope>
    <source>
        <strain evidence="1 2">Stock d4-2</strain>
    </source>
</reference>
<dbReference type="EMBL" id="CT868014">
    <property type="protein sequence ID" value="CAK61610.1"/>
    <property type="molecule type" value="Genomic_DNA"/>
</dbReference>
<sequence>MTNLMDKIQSLQKGQKLNQLIDKVRQEKDCFQTNQSDEDQNSRNDTASLLFINERDIIVLYIDTNISIDIYFNEIIIQEEELSENKQESEV</sequence>
<dbReference type="Proteomes" id="UP000000600">
    <property type="component" value="Unassembled WGS sequence"/>
</dbReference>
<dbReference type="KEGG" id="ptm:GSPATT00031842001"/>
<proteinExistence type="predicted"/>
<evidence type="ECO:0000313" key="1">
    <source>
        <dbReference type="EMBL" id="CAK61610.1"/>
    </source>
</evidence>
<dbReference type="HOGENOM" id="CLU_2431721_0_0_1"/>
<protein>
    <submittedName>
        <fullName evidence="1">Uncharacterized protein</fullName>
    </submittedName>
</protein>
<gene>
    <name evidence="1" type="ORF">GSPATT00031842001</name>
</gene>
<dbReference type="GeneID" id="5014792"/>
<accession>A0BSU3</accession>
<dbReference type="RefSeq" id="XP_001429008.1">
    <property type="nucleotide sequence ID" value="XM_001428971.1"/>
</dbReference>
<keyword evidence="2" id="KW-1185">Reference proteome</keyword>
<evidence type="ECO:0000313" key="2">
    <source>
        <dbReference type="Proteomes" id="UP000000600"/>
    </source>
</evidence>
<organism evidence="1 2">
    <name type="scientific">Paramecium tetraurelia</name>
    <dbReference type="NCBI Taxonomy" id="5888"/>
    <lineage>
        <taxon>Eukaryota</taxon>
        <taxon>Sar</taxon>
        <taxon>Alveolata</taxon>
        <taxon>Ciliophora</taxon>
        <taxon>Intramacronucleata</taxon>
        <taxon>Oligohymenophorea</taxon>
        <taxon>Peniculida</taxon>
        <taxon>Parameciidae</taxon>
        <taxon>Paramecium</taxon>
    </lineage>
</organism>
<dbReference type="AlphaFoldDB" id="A0BSU3"/>
<dbReference type="InParanoid" id="A0BSU3"/>